<accession>A0A451BIA2</accession>
<dbReference type="PROSITE" id="PS51257">
    <property type="entry name" value="PROKAR_LIPOPROTEIN"/>
    <property type="match status" value="1"/>
</dbReference>
<sequence length="213" mass="22555">MKPSNPLKILSLAVASALIGGCASTPDQGDQASGALLGCAGGAILGAVLGDSKAALAGCAAGAVVGWGTVKMSQYYATRTRSRTEDERYYGDTDSEFYGRARTSSRSVARIRDAVSTPEKIEAGDTITSRTTYSLVTPKGTDDATVRETYRVMKDGRTLFEDMPQPQIRQSGSWSATANFPIPLDAEPGTYVVEHEVTVGSATETRRSIFIVT</sequence>
<evidence type="ECO:0000313" key="2">
    <source>
        <dbReference type="EMBL" id="VFK78024.1"/>
    </source>
</evidence>
<organism evidence="2">
    <name type="scientific">Candidatus Kentrum sp. SD</name>
    <dbReference type="NCBI Taxonomy" id="2126332"/>
    <lineage>
        <taxon>Bacteria</taxon>
        <taxon>Pseudomonadati</taxon>
        <taxon>Pseudomonadota</taxon>
        <taxon>Gammaproteobacteria</taxon>
        <taxon>Candidatus Kentrum</taxon>
    </lineage>
</organism>
<gene>
    <name evidence="2" type="ORF">BECKSD772D_GA0070982_100527</name>
</gene>
<reference evidence="2" key="1">
    <citation type="submission" date="2019-02" db="EMBL/GenBank/DDBJ databases">
        <authorList>
            <person name="Gruber-Vodicka R. H."/>
            <person name="Seah K. B. B."/>
        </authorList>
    </citation>
    <scope>NUCLEOTIDE SEQUENCE</scope>
    <source>
        <strain evidence="2">BECK_S127</strain>
    </source>
</reference>
<evidence type="ECO:0000256" key="1">
    <source>
        <dbReference type="SAM" id="SignalP"/>
    </source>
</evidence>
<feature type="signal peptide" evidence="1">
    <location>
        <begin position="1"/>
        <end position="25"/>
    </location>
</feature>
<protein>
    <recommendedName>
        <fullName evidence="3">Glycine zipper</fullName>
    </recommendedName>
</protein>
<name>A0A451BIA2_9GAMM</name>
<keyword evidence="1" id="KW-0732">Signal</keyword>
<dbReference type="AlphaFoldDB" id="A0A451BIA2"/>
<feature type="chain" id="PRO_5019362723" description="Glycine zipper" evidence="1">
    <location>
        <begin position="26"/>
        <end position="213"/>
    </location>
</feature>
<dbReference type="EMBL" id="CAADHB010000005">
    <property type="protein sequence ID" value="VFK78024.1"/>
    <property type="molecule type" value="Genomic_DNA"/>
</dbReference>
<proteinExistence type="predicted"/>
<evidence type="ECO:0008006" key="3">
    <source>
        <dbReference type="Google" id="ProtNLM"/>
    </source>
</evidence>